<reference evidence="4" key="1">
    <citation type="submission" date="2017-02" db="UniProtKB">
        <authorList>
            <consortium name="WormBaseParasite"/>
        </authorList>
    </citation>
    <scope>IDENTIFICATION</scope>
</reference>
<dbReference type="EMBL" id="UXSR01005723">
    <property type="protein sequence ID" value="VDD83437.1"/>
    <property type="molecule type" value="Genomic_DNA"/>
</dbReference>
<protein>
    <submittedName>
        <fullName evidence="2 4">Uncharacterized protein</fullName>
    </submittedName>
</protein>
<name>A0A0R3UNQ3_MESCO</name>
<sequence>MQNSCGEFSRQKTNRNVADEDSGRLAGSRSQGMPIKVPHFAWFVYLKSPVNRHHALAQETPGMGADQEAWLE</sequence>
<evidence type="ECO:0000313" key="3">
    <source>
        <dbReference type="Proteomes" id="UP000267029"/>
    </source>
</evidence>
<gene>
    <name evidence="2" type="ORF">MCOS_LOCUS9440</name>
</gene>
<dbReference type="AlphaFoldDB" id="A0A0R3UNQ3"/>
<dbReference type="WBParaSite" id="MCOS_0000943901-mRNA-1">
    <property type="protein sequence ID" value="MCOS_0000943901-mRNA-1"/>
    <property type="gene ID" value="MCOS_0000943901"/>
</dbReference>
<proteinExistence type="predicted"/>
<accession>A0A0R3UNQ3</accession>
<dbReference type="Proteomes" id="UP000267029">
    <property type="component" value="Unassembled WGS sequence"/>
</dbReference>
<keyword evidence="3" id="KW-1185">Reference proteome</keyword>
<evidence type="ECO:0000256" key="1">
    <source>
        <dbReference type="SAM" id="MobiDB-lite"/>
    </source>
</evidence>
<feature type="region of interest" description="Disordered" evidence="1">
    <location>
        <begin position="1"/>
        <end position="32"/>
    </location>
</feature>
<reference evidence="2 3" key="2">
    <citation type="submission" date="2018-10" db="EMBL/GenBank/DDBJ databases">
        <authorList>
            <consortium name="Pathogen Informatics"/>
        </authorList>
    </citation>
    <scope>NUCLEOTIDE SEQUENCE [LARGE SCALE GENOMIC DNA]</scope>
</reference>
<evidence type="ECO:0000313" key="2">
    <source>
        <dbReference type="EMBL" id="VDD83437.1"/>
    </source>
</evidence>
<organism evidence="4">
    <name type="scientific">Mesocestoides corti</name>
    <name type="common">Flatworm</name>
    <dbReference type="NCBI Taxonomy" id="53468"/>
    <lineage>
        <taxon>Eukaryota</taxon>
        <taxon>Metazoa</taxon>
        <taxon>Spiralia</taxon>
        <taxon>Lophotrochozoa</taxon>
        <taxon>Platyhelminthes</taxon>
        <taxon>Cestoda</taxon>
        <taxon>Eucestoda</taxon>
        <taxon>Cyclophyllidea</taxon>
        <taxon>Mesocestoididae</taxon>
        <taxon>Mesocestoides</taxon>
    </lineage>
</organism>
<evidence type="ECO:0000313" key="4">
    <source>
        <dbReference type="WBParaSite" id="MCOS_0000943901-mRNA-1"/>
    </source>
</evidence>